<keyword evidence="2" id="KW-0238">DNA-binding</keyword>
<evidence type="ECO:0000256" key="4">
    <source>
        <dbReference type="PROSITE-ProRule" id="PRU00169"/>
    </source>
</evidence>
<proteinExistence type="predicted"/>
<dbReference type="InterPro" id="IPR011006">
    <property type="entry name" value="CheY-like_superfamily"/>
</dbReference>
<dbReference type="Gene3D" id="3.40.50.2300">
    <property type="match status" value="1"/>
</dbReference>
<gene>
    <name evidence="7" type="ORF">AWB68_05181</name>
</gene>
<evidence type="ECO:0000313" key="8">
    <source>
        <dbReference type="Proteomes" id="UP000054770"/>
    </source>
</evidence>
<dbReference type="GO" id="GO:0006355">
    <property type="term" value="P:regulation of DNA-templated transcription"/>
    <property type="evidence" value="ECO:0007669"/>
    <property type="project" value="InterPro"/>
</dbReference>
<reference evidence="7" key="1">
    <citation type="submission" date="2016-01" db="EMBL/GenBank/DDBJ databases">
        <authorList>
            <person name="Peeters C."/>
        </authorList>
    </citation>
    <scope>NUCLEOTIDE SEQUENCE [LARGE SCALE GENOMIC DNA]</scope>
    <source>
        <strain evidence="7">LMG 22940</strain>
    </source>
</reference>
<keyword evidence="1" id="KW-0805">Transcription regulation</keyword>
<dbReference type="InterPro" id="IPR000792">
    <property type="entry name" value="Tscrpt_reg_LuxR_C"/>
</dbReference>
<keyword evidence="8" id="KW-1185">Reference proteome</keyword>
<evidence type="ECO:0000256" key="3">
    <source>
        <dbReference type="ARBA" id="ARBA00023163"/>
    </source>
</evidence>
<evidence type="ECO:0000313" key="7">
    <source>
        <dbReference type="EMBL" id="SAL77355.1"/>
    </source>
</evidence>
<dbReference type="SUPFAM" id="SSF52172">
    <property type="entry name" value="CheY-like"/>
    <property type="match status" value="1"/>
</dbReference>
<dbReference type="InterPro" id="IPR036388">
    <property type="entry name" value="WH-like_DNA-bd_sf"/>
</dbReference>
<organism evidence="7 8">
    <name type="scientific">Caballeronia choica</name>
    <dbReference type="NCBI Taxonomy" id="326476"/>
    <lineage>
        <taxon>Bacteria</taxon>
        <taxon>Pseudomonadati</taxon>
        <taxon>Pseudomonadota</taxon>
        <taxon>Betaproteobacteria</taxon>
        <taxon>Burkholderiales</taxon>
        <taxon>Burkholderiaceae</taxon>
        <taxon>Caballeronia</taxon>
    </lineage>
</organism>
<keyword evidence="4" id="KW-0597">Phosphoprotein</keyword>
<dbReference type="InterPro" id="IPR001789">
    <property type="entry name" value="Sig_transdc_resp-reg_receiver"/>
</dbReference>
<feature type="domain" description="Response regulatory" evidence="6">
    <location>
        <begin position="2"/>
        <end position="132"/>
    </location>
</feature>
<accession>A0A158K8J2</accession>
<protein>
    <submittedName>
        <fullName evidence="7">Two component LuxR family transcriptional regulator</fullName>
    </submittedName>
</protein>
<dbReference type="GO" id="GO:0000160">
    <property type="term" value="P:phosphorelay signal transduction system"/>
    <property type="evidence" value="ECO:0007669"/>
    <property type="project" value="InterPro"/>
</dbReference>
<dbReference type="SUPFAM" id="SSF46894">
    <property type="entry name" value="C-terminal effector domain of the bipartite response regulators"/>
    <property type="match status" value="1"/>
</dbReference>
<evidence type="ECO:0000256" key="2">
    <source>
        <dbReference type="ARBA" id="ARBA00023125"/>
    </source>
</evidence>
<dbReference type="PROSITE" id="PS50043">
    <property type="entry name" value="HTH_LUXR_2"/>
    <property type="match status" value="1"/>
</dbReference>
<dbReference type="OrthoDB" id="3374006at2"/>
<dbReference type="PROSITE" id="PS50110">
    <property type="entry name" value="RESPONSE_REGULATORY"/>
    <property type="match status" value="1"/>
</dbReference>
<feature type="modified residue" description="4-aspartylphosphate" evidence="4">
    <location>
        <position position="59"/>
    </location>
</feature>
<dbReference type="SMART" id="SM00448">
    <property type="entry name" value="REC"/>
    <property type="match status" value="1"/>
</dbReference>
<dbReference type="CDD" id="cd00156">
    <property type="entry name" value="REC"/>
    <property type="match status" value="1"/>
</dbReference>
<comment type="caution">
    <text evidence="7">The sequence shown here is derived from an EMBL/GenBank/DDBJ whole genome shotgun (WGS) entry which is preliminary data.</text>
</comment>
<keyword evidence="3" id="KW-0804">Transcription</keyword>
<evidence type="ECO:0000256" key="1">
    <source>
        <dbReference type="ARBA" id="ARBA00023015"/>
    </source>
</evidence>
<dbReference type="AlphaFoldDB" id="A0A158K8J2"/>
<dbReference type="Pfam" id="PF00196">
    <property type="entry name" value="GerE"/>
    <property type="match status" value="1"/>
</dbReference>
<dbReference type="EMBL" id="FCON02000071">
    <property type="protein sequence ID" value="SAL77355.1"/>
    <property type="molecule type" value="Genomic_DNA"/>
</dbReference>
<sequence>MKIVWVDDHELACVALTEYIRQHASEWSEHDVETVPVFTLAQAIEEIGKAPPPDLVFLDLDLNGARGGTHTLERLQAANPRGVPVVVCTGLTLTDDREIEVIRTCLRDHDAQGVLLKRGKLKTMLTGLSRMLAGELWVPEEVLRRLACVTDAASVAQSRIDLALSPREWDVARCIGRGLSGKEIARELAISPGHVRQVSCVIYDKLQVRNRTEAAIKLNAQLNVASAAA</sequence>
<dbReference type="RefSeq" id="WP_160110067.1">
    <property type="nucleotide sequence ID" value="NZ_FCON02000071.1"/>
</dbReference>
<evidence type="ECO:0000259" key="5">
    <source>
        <dbReference type="PROSITE" id="PS50043"/>
    </source>
</evidence>
<dbReference type="Gene3D" id="1.10.10.10">
    <property type="entry name" value="Winged helix-like DNA-binding domain superfamily/Winged helix DNA-binding domain"/>
    <property type="match status" value="1"/>
</dbReference>
<name>A0A158K8J2_9BURK</name>
<dbReference type="Pfam" id="PF00072">
    <property type="entry name" value="Response_reg"/>
    <property type="match status" value="1"/>
</dbReference>
<dbReference type="Proteomes" id="UP000054770">
    <property type="component" value="Unassembled WGS sequence"/>
</dbReference>
<dbReference type="InterPro" id="IPR016032">
    <property type="entry name" value="Sig_transdc_resp-reg_C-effctor"/>
</dbReference>
<feature type="domain" description="HTH luxR-type" evidence="5">
    <location>
        <begin position="157"/>
        <end position="222"/>
    </location>
</feature>
<evidence type="ECO:0000259" key="6">
    <source>
        <dbReference type="PROSITE" id="PS50110"/>
    </source>
</evidence>
<dbReference type="PANTHER" id="PTHR44688:SF16">
    <property type="entry name" value="DNA-BINDING TRANSCRIPTIONAL ACTIVATOR DEVR_DOSR"/>
    <property type="match status" value="1"/>
</dbReference>
<dbReference type="CDD" id="cd06170">
    <property type="entry name" value="LuxR_C_like"/>
    <property type="match status" value="1"/>
</dbReference>
<dbReference type="SMART" id="SM00421">
    <property type="entry name" value="HTH_LUXR"/>
    <property type="match status" value="1"/>
</dbReference>
<dbReference type="GO" id="GO:0003677">
    <property type="term" value="F:DNA binding"/>
    <property type="evidence" value="ECO:0007669"/>
    <property type="project" value="UniProtKB-KW"/>
</dbReference>
<dbReference type="PANTHER" id="PTHR44688">
    <property type="entry name" value="DNA-BINDING TRANSCRIPTIONAL ACTIVATOR DEVR_DOSR"/>
    <property type="match status" value="1"/>
</dbReference>